<evidence type="ECO:0000256" key="1">
    <source>
        <dbReference type="SAM" id="MobiDB-lite"/>
    </source>
</evidence>
<dbReference type="InterPro" id="IPR055336">
    <property type="entry name" value="At4g00755-like"/>
</dbReference>
<comment type="caution">
    <text evidence="2">The sequence shown here is derived from an EMBL/GenBank/DDBJ whole genome shotgun (WGS) entry which is preliminary data.</text>
</comment>
<evidence type="ECO:0000313" key="3">
    <source>
        <dbReference type="Proteomes" id="UP001140206"/>
    </source>
</evidence>
<dbReference type="InterPro" id="IPR036047">
    <property type="entry name" value="F-box-like_dom_sf"/>
</dbReference>
<dbReference type="AlphaFoldDB" id="A0AAV8EW93"/>
<dbReference type="Proteomes" id="UP001140206">
    <property type="component" value="Chromosome 2"/>
</dbReference>
<dbReference type="PANTHER" id="PTHR39741:SF2">
    <property type="entry name" value="F-BOX DOMAIN-CONTAINING PROTEIN"/>
    <property type="match status" value="1"/>
</dbReference>
<name>A0AAV8EW93_9POAL</name>
<reference evidence="2" key="1">
    <citation type="submission" date="2022-08" db="EMBL/GenBank/DDBJ databases">
        <authorList>
            <person name="Marques A."/>
        </authorList>
    </citation>
    <scope>NUCLEOTIDE SEQUENCE</scope>
    <source>
        <strain evidence="2">RhyPub2mFocal</strain>
        <tissue evidence="2">Leaves</tissue>
    </source>
</reference>
<accession>A0AAV8EW93</accession>
<dbReference type="SUPFAM" id="SSF81383">
    <property type="entry name" value="F-box domain"/>
    <property type="match status" value="1"/>
</dbReference>
<sequence length="442" mass="50371">MRKRRQLIFKKQSLSLTLPRRQRLLFSSLFYTYRPTLSLSLSLSLSHDRSSKSQEMEGEKWDMLEWLGPDASICVINYLDNPADVVRAAAVSKSWRKFVISNEFSKMMCMKLCPEISNFTHIELPNRDILCPLQEASSSTSMEWQIQERAHIVYAYCARRILIGHSDKDCVMSCIGASSTDNFPEEGIENTLEPSYSVDSGPSYWSSAGQSDPNVQESLVYRLESDLYLVNEIRIRPFKALFQDGHPIYSAKHVRFQMGHSKLNLSELSLVTAEEESQLTKDDNYVWTYISPEYSMAQESNLQAFKLPRPILCIGGVLKIELLGRVQKQEADDLYYICVGYVQVIGCPLSPHLIVDRSTNYRVLEYYLQTNMTCETAASSEVQSRQQTLFDRIQQMGPDIILRTIFGGAHLQFDDEDNTDDIDGDSDDGDAGDHDDDVHAPR</sequence>
<dbReference type="PANTHER" id="PTHR39741">
    <property type="entry name" value="F-BOX DOMAIN CONTAINING PROTEIN, EXPRESSED"/>
    <property type="match status" value="1"/>
</dbReference>
<dbReference type="EMBL" id="JAMFTS010000002">
    <property type="protein sequence ID" value="KAJ4785458.1"/>
    <property type="molecule type" value="Genomic_DNA"/>
</dbReference>
<evidence type="ECO:0000313" key="2">
    <source>
        <dbReference type="EMBL" id="KAJ4785458.1"/>
    </source>
</evidence>
<feature type="compositionally biased region" description="Acidic residues" evidence="1">
    <location>
        <begin position="415"/>
        <end position="435"/>
    </location>
</feature>
<gene>
    <name evidence="2" type="ORF">LUZ62_036704</name>
</gene>
<feature type="region of interest" description="Disordered" evidence="1">
    <location>
        <begin position="415"/>
        <end position="442"/>
    </location>
</feature>
<protein>
    <submittedName>
        <fullName evidence="2">F-box protein</fullName>
    </submittedName>
</protein>
<keyword evidence="3" id="KW-1185">Reference proteome</keyword>
<proteinExistence type="predicted"/>
<organism evidence="2 3">
    <name type="scientific">Rhynchospora pubera</name>
    <dbReference type="NCBI Taxonomy" id="906938"/>
    <lineage>
        <taxon>Eukaryota</taxon>
        <taxon>Viridiplantae</taxon>
        <taxon>Streptophyta</taxon>
        <taxon>Embryophyta</taxon>
        <taxon>Tracheophyta</taxon>
        <taxon>Spermatophyta</taxon>
        <taxon>Magnoliopsida</taxon>
        <taxon>Liliopsida</taxon>
        <taxon>Poales</taxon>
        <taxon>Cyperaceae</taxon>
        <taxon>Cyperoideae</taxon>
        <taxon>Rhynchosporeae</taxon>
        <taxon>Rhynchospora</taxon>
    </lineage>
</organism>